<dbReference type="KEGG" id="ccho:CCHOA_10140"/>
<organism evidence="2 3">
    <name type="scientific">Corynebacterium choanae</name>
    <dbReference type="NCBI Taxonomy" id="1862358"/>
    <lineage>
        <taxon>Bacteria</taxon>
        <taxon>Bacillati</taxon>
        <taxon>Actinomycetota</taxon>
        <taxon>Actinomycetes</taxon>
        <taxon>Mycobacteriales</taxon>
        <taxon>Corynebacteriaceae</taxon>
        <taxon>Corynebacterium</taxon>
    </lineage>
</organism>
<accession>A0A3G6J8I1</accession>
<evidence type="ECO:0000313" key="2">
    <source>
        <dbReference type="EMBL" id="AZA14411.1"/>
    </source>
</evidence>
<keyword evidence="1" id="KW-0472">Membrane</keyword>
<sequence>MSRALAAVDRLIVLLVALGLAFLGGWSILYYLGNPYAIQLAEFNNQRIWREAPDQEWFKWVLLGIVIGGLLLGGWMVLANIRRKRIAQVNSDDASTAEGRIRFNITDIASAVAGQLERDPKVNKVKDVVLFDRGRPTMQFTISAEPDVPIAALRSQIDQAERDIREAIGTADIDSVYRIHLEPVAR</sequence>
<evidence type="ECO:0000313" key="3">
    <source>
        <dbReference type="Proteomes" id="UP000269019"/>
    </source>
</evidence>
<dbReference type="EMBL" id="CP033896">
    <property type="protein sequence ID" value="AZA14411.1"/>
    <property type="molecule type" value="Genomic_DNA"/>
</dbReference>
<dbReference type="RefSeq" id="WP_123929745.1">
    <property type="nucleotide sequence ID" value="NZ_CP033896.1"/>
</dbReference>
<dbReference type="OrthoDB" id="4427298at2"/>
<dbReference type="AlphaFoldDB" id="A0A3G6J8I1"/>
<keyword evidence="1" id="KW-0812">Transmembrane</keyword>
<keyword evidence="1" id="KW-1133">Transmembrane helix</keyword>
<keyword evidence="3" id="KW-1185">Reference proteome</keyword>
<name>A0A3G6J8I1_9CORY</name>
<evidence type="ECO:0000256" key="1">
    <source>
        <dbReference type="SAM" id="Phobius"/>
    </source>
</evidence>
<feature type="transmembrane region" description="Helical" evidence="1">
    <location>
        <begin position="57"/>
        <end position="78"/>
    </location>
</feature>
<reference evidence="2 3" key="1">
    <citation type="submission" date="2018-11" db="EMBL/GenBank/DDBJ databases">
        <authorList>
            <person name="Kleinhagauer T."/>
            <person name="Glaeser S.P."/>
            <person name="Spergser J."/>
            <person name="Ruckert C."/>
            <person name="Kaempfer P."/>
            <person name="Busse H.-J."/>
        </authorList>
    </citation>
    <scope>NUCLEOTIDE SEQUENCE [LARGE SCALE GENOMIC DNA]</scope>
    <source>
        <strain evidence="2 3">200CH</strain>
    </source>
</reference>
<feature type="transmembrane region" description="Helical" evidence="1">
    <location>
        <begin position="12"/>
        <end position="32"/>
    </location>
</feature>
<protein>
    <recommendedName>
        <fullName evidence="4">Alkaline shock response membrane anchor protein AmaP</fullName>
    </recommendedName>
</protein>
<dbReference type="Proteomes" id="UP000269019">
    <property type="component" value="Chromosome"/>
</dbReference>
<evidence type="ECO:0008006" key="4">
    <source>
        <dbReference type="Google" id="ProtNLM"/>
    </source>
</evidence>
<proteinExistence type="predicted"/>
<gene>
    <name evidence="2" type="ORF">CCHOA_10140</name>
</gene>